<name>A0A2K2U3R7_9ACTN</name>
<sequence>MEGDAGVRTRGDVPFGRRDGIAHRRWLAEQRALPFRRFLPIPCVALASSPFSALQLGYPVGLTVG</sequence>
<gene>
    <name evidence="1" type="ORF">C2L80_09925</name>
</gene>
<accession>A0A2K2U3R7</accession>
<dbReference type="AlphaFoldDB" id="A0A2K2U3R7"/>
<protein>
    <submittedName>
        <fullName evidence="1">Uncharacterized protein</fullName>
    </submittedName>
</protein>
<evidence type="ECO:0000313" key="2">
    <source>
        <dbReference type="Proteomes" id="UP000236488"/>
    </source>
</evidence>
<comment type="caution">
    <text evidence="1">The sequence shown here is derived from an EMBL/GenBank/DDBJ whole genome shotgun (WGS) entry which is preliminary data.</text>
</comment>
<proteinExistence type="predicted"/>
<evidence type="ECO:0000313" key="1">
    <source>
        <dbReference type="EMBL" id="PNV64830.1"/>
    </source>
</evidence>
<organism evidence="1 2">
    <name type="scientific">Rubneribacter badeniensis</name>
    <dbReference type="NCBI Taxonomy" id="2070688"/>
    <lineage>
        <taxon>Bacteria</taxon>
        <taxon>Bacillati</taxon>
        <taxon>Actinomycetota</taxon>
        <taxon>Coriobacteriia</taxon>
        <taxon>Eggerthellales</taxon>
        <taxon>Eggerthellaceae</taxon>
        <taxon>Rubneribacter</taxon>
    </lineage>
</organism>
<keyword evidence="2" id="KW-1185">Reference proteome</keyword>
<dbReference type="Proteomes" id="UP000236488">
    <property type="component" value="Unassembled WGS sequence"/>
</dbReference>
<dbReference type="EMBL" id="PPEL01000065">
    <property type="protein sequence ID" value="PNV64830.1"/>
    <property type="molecule type" value="Genomic_DNA"/>
</dbReference>
<reference evidence="1 2" key="1">
    <citation type="journal article" date="2018" name="Int. J. Syst. Evol. Microbiol.">
        <title>Rubneribacter badeniensis gen. nov., sp. nov. and Enteroscipio rubneri gen. nov., sp. nov., new members of the Eggerthellaceae isolated from human faeces.</title>
        <authorList>
            <person name="Danylec N."/>
            <person name="Gobl A."/>
            <person name="Stoll D.A."/>
            <person name="Hetzer B."/>
            <person name="Kulling S.E."/>
            <person name="Huch M."/>
        </authorList>
    </citation>
    <scope>NUCLEOTIDE SEQUENCE [LARGE SCALE GENOMIC DNA]</scope>
    <source>
        <strain evidence="1 2">ResAG-85</strain>
    </source>
</reference>